<feature type="region of interest" description="Disordered" evidence="1">
    <location>
        <begin position="439"/>
        <end position="485"/>
    </location>
</feature>
<keyword evidence="2" id="KW-1133">Transmembrane helix</keyword>
<evidence type="ECO:0000313" key="3">
    <source>
        <dbReference type="Proteomes" id="UP000093561"/>
    </source>
</evidence>
<dbReference type="PANTHER" id="PTHR32046">
    <property type="entry name" value="G DOMAIN-CONTAINING PROTEIN"/>
    <property type="match status" value="1"/>
</dbReference>
<organism evidence="4">
    <name type="scientific">Wuchereria bancrofti</name>
    <dbReference type="NCBI Taxonomy" id="6293"/>
    <lineage>
        <taxon>Eukaryota</taxon>
        <taxon>Metazoa</taxon>
        <taxon>Ecdysozoa</taxon>
        <taxon>Nematoda</taxon>
        <taxon>Chromadorea</taxon>
        <taxon>Rhabditida</taxon>
        <taxon>Spirurina</taxon>
        <taxon>Spiruromorpha</taxon>
        <taxon>Filarioidea</taxon>
        <taxon>Onchocercidae</taxon>
        <taxon>Wuchereria</taxon>
    </lineage>
</organism>
<keyword evidence="2" id="KW-0812">Transmembrane</keyword>
<reference evidence="3" key="1">
    <citation type="submission" date="2015-03" db="EMBL/GenBank/DDBJ databases">
        <title>Wuchereria bancrofti Genome Sequencing Papua New Guinea Strain.</title>
        <authorList>
            <person name="Small S.T."/>
            <person name="Serre D."/>
            <person name="Zimmerman P.A."/>
        </authorList>
    </citation>
    <scope>NUCLEOTIDE SEQUENCE [LARGE SCALE GENOMIC DNA]</scope>
    <source>
        <strain evidence="3">pt0022</strain>
    </source>
</reference>
<name>A0A1I8EAE6_WUCBA</name>
<dbReference type="SUPFAM" id="SSF52540">
    <property type="entry name" value="P-loop containing nucleoside triphosphate hydrolases"/>
    <property type="match status" value="1"/>
</dbReference>
<dbReference type="Gene3D" id="3.40.50.300">
    <property type="entry name" value="P-loop containing nucleotide triphosphate hydrolases"/>
    <property type="match status" value="1"/>
</dbReference>
<dbReference type="STRING" id="6293.A0A1I8EAE6"/>
<dbReference type="Proteomes" id="UP000093561">
    <property type="component" value="Unassembled WGS sequence"/>
</dbReference>
<feature type="transmembrane region" description="Helical" evidence="2">
    <location>
        <begin position="696"/>
        <end position="718"/>
    </location>
</feature>
<sequence>MVGISAEISTQQKISKFAGEEFDVSNVRTVFAGASKDNRKRTDRVILLVGPTGSNKSNLIDCMCNYFYGAKFDGARYKIADEIFDRHSTPIKSITKYVFNATAMPFRPVIIDTPEITIDSELPMKATACTLHDFLVESPHIHINALCLVLKFDEASISKDEKIISETINLFPPYMLPSTIIFFSSNDEKPSLLPSIKLVLRDLNLNYNKYYFFSDYYLKHNKENKQDDEIEKQKERQSWNLSMSELDRFFEQVRRLDPRQIIPEENIEFLDKEMMQHTSAFAPSTRTVPHERIIPIKLVDQESISVKTSAALKNWNSSDTPVIKRYFYDPETMTHREYVMRLQKDGKLSAGEYINVHNFGTVKPIYKAHETLINDIPPENRAMKGRELSSDENGVAYLHVRSTPPPEYSTEAVAVLHQSSDDAESGRAKIKKRLSTVIDMESQQKAHSQYSKSAVQRQIARRTSSGSEHSKSYGLSPHQQQLLKRQIKQTNQVITRLEDAIPSTKYATHSRASQRLNDQEHRNYLKTPKMKRSKSPILLRLLMSKKKPHSSKSFTDAQEQLDKSFEQPRVLETDQSLQSPLRSYGQLIHDDEMEEEQQDGTIHLSEESPTTATISRQILRAEKAWVGMKSGHNVSERDDLLDIKELNLEEGLTPHPYKTDPWAMNRRTDKIGADGVGLMEVRKTTYSTWNWINCCFYLLAPLFIFFIIIAIIITLALLA</sequence>
<evidence type="ECO:0000256" key="2">
    <source>
        <dbReference type="SAM" id="Phobius"/>
    </source>
</evidence>
<protein>
    <submittedName>
        <fullName evidence="4 5">RNA polymerase II-associated factor 1 homolog</fullName>
    </submittedName>
</protein>
<evidence type="ECO:0000256" key="1">
    <source>
        <dbReference type="SAM" id="MobiDB-lite"/>
    </source>
</evidence>
<dbReference type="WBParaSite" id="maker-PairedContig_1208-snap-gene-0.10-mRNA-1">
    <property type="protein sequence ID" value="maker-PairedContig_1208-snap-gene-0.10-mRNA-1"/>
    <property type="gene ID" value="maker-PairedContig_1208-snap-gene-0.10"/>
</dbReference>
<accession>A0A1I8EAE6</accession>
<evidence type="ECO:0000313" key="5">
    <source>
        <dbReference type="WBParaSite" id="mrna-Wban_01883"/>
    </source>
</evidence>
<evidence type="ECO:0000313" key="4">
    <source>
        <dbReference type="WBParaSite" id="maker-PairedContig_1208-snap-gene-0.10-mRNA-1"/>
    </source>
</evidence>
<reference evidence="3" key="2">
    <citation type="journal article" date="2016" name="Mol. Ecol.">
        <title>Population genomics of the filarial nematode parasite Wuchereria bancrofti from mosquitoes.</title>
        <authorList>
            <person name="Small S.T."/>
            <person name="Reimer L.J."/>
            <person name="Tisch D.J."/>
            <person name="King C.L."/>
            <person name="Christensen B.M."/>
            <person name="Siba P.M."/>
            <person name="Kazura J.W."/>
            <person name="Serre D."/>
            <person name="Zimmerman P.A."/>
        </authorList>
    </citation>
    <scope>NUCLEOTIDE SEQUENCE</scope>
    <source>
        <strain evidence="3">pt0022</strain>
    </source>
</reference>
<reference evidence="4" key="3">
    <citation type="submission" date="2016-11" db="UniProtKB">
        <authorList>
            <consortium name="WormBaseParasite"/>
        </authorList>
    </citation>
    <scope>IDENTIFICATION</scope>
    <source>
        <strain evidence="4 5">pt0022</strain>
    </source>
</reference>
<keyword evidence="2" id="KW-0472">Membrane</keyword>
<feature type="compositionally biased region" description="Polar residues" evidence="1">
    <location>
        <begin position="441"/>
        <end position="467"/>
    </location>
</feature>
<dbReference type="AlphaFoldDB" id="A0A1I8EAE6"/>
<dbReference type="InterPro" id="IPR027417">
    <property type="entry name" value="P-loop_NTPase"/>
</dbReference>
<dbReference type="PANTHER" id="PTHR32046:SF11">
    <property type="entry name" value="IMMUNE-ASSOCIATED NUCLEOTIDE-BINDING PROTEIN 10-LIKE"/>
    <property type="match status" value="1"/>
</dbReference>
<dbReference type="WBParaSite" id="mrna-Wban_01883">
    <property type="protein sequence ID" value="mrna-Wban_01883"/>
    <property type="gene ID" value="Wban_01883"/>
</dbReference>
<proteinExistence type="predicted"/>